<dbReference type="AlphaFoldDB" id="A0A7C4Q2I6"/>
<comment type="caution">
    <text evidence="10">The sequence shown here is derived from an EMBL/GenBank/DDBJ whole genome shotgun (WGS) entry which is preliminary data.</text>
</comment>
<dbReference type="PANTHER" id="PTHR33908:SF3">
    <property type="entry name" value="UNDECAPRENYL PHOSPHATE-ALPHA-4-AMINO-4-DEOXY-L-ARABINOSE ARABINOSYL TRANSFERASE"/>
    <property type="match status" value="1"/>
</dbReference>
<keyword evidence="7 8" id="KW-0472">Membrane</keyword>
<feature type="transmembrane region" description="Helical" evidence="8">
    <location>
        <begin position="302"/>
        <end position="325"/>
    </location>
</feature>
<sequence>MRRILALSGLIIGLGGMFIALAGFPLVRSLMDSLAADGAMEAFTPQRHLLLRPALGLAALTALLLVWMDDRKPHWLGRGIRFLKAGWDDLRAAFRPAAAERGEWLRLGFLILLAFVLRIPFLDQPLGHDEAYTYIGFARRSLWAVISDYHLPNNHVFHTLLVHIVTRLLGNAPAVMRLPAFAGGVLSVAAAYALGRIWYNRRAGWLAAGLIAVTPLLVGGSADGRGYTLLALFSLLGWVLATYLKTNPNWTGWLGLTVLGALGFYTVPVMLYPWGAVYLWMFLSLWVEPQISAAYGGSRRYLLVLFLSGLLTGIWVYFLYLPVLLVSGAQSLFSNPFVQPLGWDVFWPTLWTRLSETWHEWQMDVPVLLSALAVLGVVLEAIFHWRASRQRVPVLLPVSLWVGFLLIVQRPNAWRKIWLWLLVLLLVLAAAGWAAFLDWLRRRRAWHPAAAQLLVQGVLVALLLLALPWAWQRGSRLAVPAAAERTADWIAARLDEQGAVVADGMDAPPLWYYLLRAGGEAAWFDKLNQRETISQAYVVVNAQDPQQSLESIIRTTANWRKPLEEQNCRFETEIEPYRIYRCSDP</sequence>
<evidence type="ECO:0000256" key="2">
    <source>
        <dbReference type="ARBA" id="ARBA00022475"/>
    </source>
</evidence>
<keyword evidence="5 8" id="KW-0812">Transmembrane</keyword>
<feature type="transmembrane region" description="Helical" evidence="8">
    <location>
        <begin position="392"/>
        <end position="411"/>
    </location>
</feature>
<feature type="transmembrane region" description="Helical" evidence="8">
    <location>
        <begin position="174"/>
        <end position="194"/>
    </location>
</feature>
<reference evidence="10" key="1">
    <citation type="journal article" date="2020" name="mSystems">
        <title>Genome- and Community-Level Interaction Insights into Carbon Utilization and Element Cycling Functions of Hydrothermarchaeota in Hydrothermal Sediment.</title>
        <authorList>
            <person name="Zhou Z."/>
            <person name="Liu Y."/>
            <person name="Xu W."/>
            <person name="Pan J."/>
            <person name="Luo Z.H."/>
            <person name="Li M."/>
        </authorList>
    </citation>
    <scope>NUCLEOTIDE SEQUENCE [LARGE SCALE GENOMIC DNA]</scope>
    <source>
        <strain evidence="10">SpSt-556</strain>
    </source>
</reference>
<proteinExistence type="predicted"/>
<evidence type="ECO:0000313" key="10">
    <source>
        <dbReference type="EMBL" id="HGS86313.1"/>
    </source>
</evidence>
<evidence type="ECO:0000259" key="9">
    <source>
        <dbReference type="Pfam" id="PF13231"/>
    </source>
</evidence>
<dbReference type="InterPro" id="IPR038731">
    <property type="entry name" value="RgtA/B/C-like"/>
</dbReference>
<feature type="domain" description="Glycosyltransferase RgtA/B/C/D-like" evidence="9">
    <location>
        <begin position="159"/>
        <end position="284"/>
    </location>
</feature>
<evidence type="ECO:0000256" key="1">
    <source>
        <dbReference type="ARBA" id="ARBA00004651"/>
    </source>
</evidence>
<feature type="transmembrane region" description="Helical" evidence="8">
    <location>
        <begin position="277"/>
        <end position="295"/>
    </location>
</feature>
<name>A0A7C4Q2I6_9CHLR</name>
<dbReference type="PANTHER" id="PTHR33908">
    <property type="entry name" value="MANNOSYLTRANSFERASE YKCB-RELATED"/>
    <property type="match status" value="1"/>
</dbReference>
<feature type="transmembrane region" description="Helical" evidence="8">
    <location>
        <begin position="49"/>
        <end position="68"/>
    </location>
</feature>
<evidence type="ECO:0000256" key="4">
    <source>
        <dbReference type="ARBA" id="ARBA00022679"/>
    </source>
</evidence>
<feature type="transmembrane region" description="Helical" evidence="8">
    <location>
        <begin position="104"/>
        <end position="122"/>
    </location>
</feature>
<dbReference type="GO" id="GO:0005886">
    <property type="term" value="C:plasma membrane"/>
    <property type="evidence" value="ECO:0007669"/>
    <property type="project" value="UniProtKB-SubCell"/>
</dbReference>
<accession>A0A7C4Q2I6</accession>
<evidence type="ECO:0000256" key="6">
    <source>
        <dbReference type="ARBA" id="ARBA00022989"/>
    </source>
</evidence>
<evidence type="ECO:0000256" key="3">
    <source>
        <dbReference type="ARBA" id="ARBA00022676"/>
    </source>
</evidence>
<feature type="transmembrane region" description="Helical" evidence="8">
    <location>
        <begin position="251"/>
        <end position="271"/>
    </location>
</feature>
<comment type="subcellular location">
    <subcellularLocation>
        <location evidence="1">Cell membrane</location>
        <topology evidence="1">Multi-pass membrane protein</topology>
    </subcellularLocation>
</comment>
<keyword evidence="3" id="KW-0328">Glycosyltransferase</keyword>
<dbReference type="Pfam" id="PF13231">
    <property type="entry name" value="PMT_2"/>
    <property type="match status" value="1"/>
</dbReference>
<evidence type="ECO:0000256" key="8">
    <source>
        <dbReference type="SAM" id="Phobius"/>
    </source>
</evidence>
<dbReference type="GO" id="GO:0009103">
    <property type="term" value="P:lipopolysaccharide biosynthetic process"/>
    <property type="evidence" value="ECO:0007669"/>
    <property type="project" value="UniProtKB-ARBA"/>
</dbReference>
<feature type="transmembrane region" description="Helical" evidence="8">
    <location>
        <begin position="365"/>
        <end position="385"/>
    </location>
</feature>
<keyword evidence="2" id="KW-1003">Cell membrane</keyword>
<evidence type="ECO:0000256" key="7">
    <source>
        <dbReference type="ARBA" id="ARBA00023136"/>
    </source>
</evidence>
<dbReference type="EMBL" id="DSXR01000020">
    <property type="protein sequence ID" value="HGS86313.1"/>
    <property type="molecule type" value="Genomic_DNA"/>
</dbReference>
<feature type="transmembrane region" description="Helical" evidence="8">
    <location>
        <begin position="449"/>
        <end position="471"/>
    </location>
</feature>
<dbReference type="InterPro" id="IPR050297">
    <property type="entry name" value="LipidA_mod_glycosyltrf_83"/>
</dbReference>
<organism evidence="10">
    <name type="scientific">Bellilinea caldifistulae</name>
    <dbReference type="NCBI Taxonomy" id="360411"/>
    <lineage>
        <taxon>Bacteria</taxon>
        <taxon>Bacillati</taxon>
        <taxon>Chloroflexota</taxon>
        <taxon>Anaerolineae</taxon>
        <taxon>Anaerolineales</taxon>
        <taxon>Anaerolineaceae</taxon>
        <taxon>Bellilinea</taxon>
    </lineage>
</organism>
<feature type="transmembrane region" description="Helical" evidence="8">
    <location>
        <begin position="203"/>
        <end position="220"/>
    </location>
</feature>
<feature type="transmembrane region" description="Helical" evidence="8">
    <location>
        <begin position="417"/>
        <end position="437"/>
    </location>
</feature>
<feature type="transmembrane region" description="Helical" evidence="8">
    <location>
        <begin position="226"/>
        <end position="244"/>
    </location>
</feature>
<dbReference type="GO" id="GO:0010041">
    <property type="term" value="P:response to iron(III) ion"/>
    <property type="evidence" value="ECO:0007669"/>
    <property type="project" value="TreeGrafter"/>
</dbReference>
<gene>
    <name evidence="10" type="ORF">ENT17_01690</name>
</gene>
<keyword evidence="6 8" id="KW-1133">Transmembrane helix</keyword>
<keyword evidence="4" id="KW-0808">Transferase</keyword>
<protein>
    <recommendedName>
        <fullName evidence="9">Glycosyltransferase RgtA/B/C/D-like domain-containing protein</fullName>
    </recommendedName>
</protein>
<dbReference type="GO" id="GO:0016763">
    <property type="term" value="F:pentosyltransferase activity"/>
    <property type="evidence" value="ECO:0007669"/>
    <property type="project" value="TreeGrafter"/>
</dbReference>
<evidence type="ECO:0000256" key="5">
    <source>
        <dbReference type="ARBA" id="ARBA00022692"/>
    </source>
</evidence>